<evidence type="ECO:0000313" key="2">
    <source>
        <dbReference type="EMBL" id="PIK54723.1"/>
    </source>
</evidence>
<organism evidence="2 3">
    <name type="scientific">Stichopus japonicus</name>
    <name type="common">Sea cucumber</name>
    <dbReference type="NCBI Taxonomy" id="307972"/>
    <lineage>
        <taxon>Eukaryota</taxon>
        <taxon>Metazoa</taxon>
        <taxon>Echinodermata</taxon>
        <taxon>Eleutherozoa</taxon>
        <taxon>Echinozoa</taxon>
        <taxon>Holothuroidea</taxon>
        <taxon>Aspidochirotacea</taxon>
        <taxon>Aspidochirotida</taxon>
        <taxon>Stichopodidae</taxon>
        <taxon>Apostichopus</taxon>
    </lineage>
</organism>
<accession>A0A2G8L395</accession>
<name>A0A2G8L395_STIJA</name>
<comment type="caution">
    <text evidence="2">The sequence shown here is derived from an EMBL/GenBank/DDBJ whole genome shotgun (WGS) entry which is preliminary data.</text>
</comment>
<gene>
    <name evidence="2" type="ORF">BSL78_08369</name>
</gene>
<dbReference type="PANTHER" id="PTHR47027:SF20">
    <property type="entry name" value="REVERSE TRANSCRIPTASE-LIKE PROTEIN WITH RNA-DIRECTED DNA POLYMERASE DOMAIN"/>
    <property type="match status" value="1"/>
</dbReference>
<reference evidence="2 3" key="1">
    <citation type="journal article" date="2017" name="PLoS Biol.">
        <title>The sea cucumber genome provides insights into morphological evolution and visceral regeneration.</title>
        <authorList>
            <person name="Zhang X."/>
            <person name="Sun L."/>
            <person name="Yuan J."/>
            <person name="Sun Y."/>
            <person name="Gao Y."/>
            <person name="Zhang L."/>
            <person name="Li S."/>
            <person name="Dai H."/>
            <person name="Hamel J.F."/>
            <person name="Liu C."/>
            <person name="Yu Y."/>
            <person name="Liu S."/>
            <person name="Lin W."/>
            <person name="Guo K."/>
            <person name="Jin S."/>
            <person name="Xu P."/>
            <person name="Storey K.B."/>
            <person name="Huan P."/>
            <person name="Zhang T."/>
            <person name="Zhou Y."/>
            <person name="Zhang J."/>
            <person name="Lin C."/>
            <person name="Li X."/>
            <person name="Xing L."/>
            <person name="Huo D."/>
            <person name="Sun M."/>
            <person name="Wang L."/>
            <person name="Mercier A."/>
            <person name="Li F."/>
            <person name="Yang H."/>
            <person name="Xiang J."/>
        </authorList>
    </citation>
    <scope>NUCLEOTIDE SEQUENCE [LARGE SCALE GENOMIC DNA]</scope>
    <source>
        <strain evidence="2">Shaxun</strain>
        <tissue evidence="2">Muscle</tissue>
    </source>
</reference>
<protein>
    <submittedName>
        <fullName evidence="2">Uncharacterized protein</fullName>
    </submittedName>
</protein>
<proteinExistence type="predicted"/>
<sequence>MLFHLQLPPQDLGHTWEDKVTNNDVLCKARSTSIYAMLSERRLRWLGHVSRMDKGRIPKDLLYGQLECGTRSTGRPQLRFKDLCKRDLLSAHMDINTWEDIVVDRPSWRHEVKQGIDRAEQDRREQQDLKRQRRKESSSSSKEDTIHVCTDCARTATQDCTDGRRPMMMMTLVSPTINSTLNSPNRCNYVSP</sequence>
<dbReference type="EMBL" id="MRZV01000236">
    <property type="protein sequence ID" value="PIK54723.1"/>
    <property type="molecule type" value="Genomic_DNA"/>
</dbReference>
<dbReference type="OrthoDB" id="8038710at2759"/>
<feature type="region of interest" description="Disordered" evidence="1">
    <location>
        <begin position="113"/>
        <end position="144"/>
    </location>
</feature>
<keyword evidence="3" id="KW-1185">Reference proteome</keyword>
<dbReference type="STRING" id="307972.A0A2G8L395"/>
<dbReference type="PANTHER" id="PTHR47027">
    <property type="entry name" value="REVERSE TRANSCRIPTASE DOMAIN-CONTAINING PROTEIN"/>
    <property type="match status" value="1"/>
</dbReference>
<evidence type="ECO:0000256" key="1">
    <source>
        <dbReference type="SAM" id="MobiDB-lite"/>
    </source>
</evidence>
<dbReference type="Proteomes" id="UP000230750">
    <property type="component" value="Unassembled WGS sequence"/>
</dbReference>
<evidence type="ECO:0000313" key="3">
    <source>
        <dbReference type="Proteomes" id="UP000230750"/>
    </source>
</evidence>
<dbReference type="AlphaFoldDB" id="A0A2G8L395"/>